<dbReference type="Gene3D" id="2.60.40.10">
    <property type="entry name" value="Immunoglobulins"/>
    <property type="match status" value="1"/>
</dbReference>
<reference evidence="8" key="1">
    <citation type="submission" date="2020-11" db="EMBL/GenBank/DDBJ databases">
        <authorList>
            <person name="Tran Van P."/>
        </authorList>
    </citation>
    <scope>NUCLEOTIDE SEQUENCE</scope>
</reference>
<dbReference type="EMBL" id="CAJPEV010000033">
    <property type="protein sequence ID" value="CAG0879168.1"/>
    <property type="molecule type" value="Genomic_DNA"/>
</dbReference>
<protein>
    <recommendedName>
        <fullName evidence="7">Nbr1 FW domain-containing protein</fullName>
    </recommendedName>
</protein>
<dbReference type="FunFam" id="2.60.40.10:FF:000199">
    <property type="entry name" value="next to BRCA1 gene 1 protein-like"/>
    <property type="match status" value="1"/>
</dbReference>
<dbReference type="Gene3D" id="1.10.8.10">
    <property type="entry name" value="DNA helicase RuvA subunit, C-terminal domain"/>
    <property type="match status" value="1"/>
</dbReference>
<dbReference type="PANTHER" id="PTHR20930">
    <property type="entry name" value="OVARIAN CARCINOMA ANTIGEN CA125-RELATED"/>
    <property type="match status" value="1"/>
</dbReference>
<feature type="domain" description="Nbr1 FW" evidence="7">
    <location>
        <begin position="80"/>
        <end position="177"/>
    </location>
</feature>
<keyword evidence="9" id="KW-1185">Reference proteome</keyword>
<keyword evidence="4" id="KW-0862">Zinc</keyword>
<dbReference type="InterPro" id="IPR032350">
    <property type="entry name" value="Nbr1_FW"/>
</dbReference>
<gene>
    <name evidence="8" type="ORF">DSTB1V02_LOCUS469</name>
</gene>
<dbReference type="GO" id="GO:0043130">
    <property type="term" value="F:ubiquitin binding"/>
    <property type="evidence" value="ECO:0007669"/>
    <property type="project" value="TreeGrafter"/>
</dbReference>
<evidence type="ECO:0000256" key="6">
    <source>
        <dbReference type="SAM" id="MobiDB-lite"/>
    </source>
</evidence>
<dbReference type="InterPro" id="IPR039517">
    <property type="entry name" value="C6orf106_UBA-like"/>
</dbReference>
<keyword evidence="5" id="KW-0968">Cytoplasmic vesicle</keyword>
<name>A0A7R8ZXE2_9CRUS</name>
<feature type="region of interest" description="Disordered" evidence="6">
    <location>
        <begin position="195"/>
        <end position="238"/>
    </location>
</feature>
<dbReference type="GO" id="GO:0005776">
    <property type="term" value="C:autophagosome"/>
    <property type="evidence" value="ECO:0007669"/>
    <property type="project" value="UniProtKB-SubCell"/>
</dbReference>
<dbReference type="InterPro" id="IPR013783">
    <property type="entry name" value="Ig-like_fold"/>
</dbReference>
<accession>A0A7R8ZXE2</accession>
<dbReference type="CDD" id="cd14349">
    <property type="entry name" value="UBA_CF106"/>
    <property type="match status" value="1"/>
</dbReference>
<dbReference type="Pfam" id="PF16158">
    <property type="entry name" value="N_BRCA1_IG"/>
    <property type="match status" value="1"/>
</dbReference>
<dbReference type="GO" id="GO:0031410">
    <property type="term" value="C:cytoplasmic vesicle"/>
    <property type="evidence" value="ECO:0007669"/>
    <property type="project" value="UniProtKB-KW"/>
</dbReference>
<organism evidence="8">
    <name type="scientific">Darwinula stevensoni</name>
    <dbReference type="NCBI Taxonomy" id="69355"/>
    <lineage>
        <taxon>Eukaryota</taxon>
        <taxon>Metazoa</taxon>
        <taxon>Ecdysozoa</taxon>
        <taxon>Arthropoda</taxon>
        <taxon>Crustacea</taxon>
        <taxon>Oligostraca</taxon>
        <taxon>Ostracoda</taxon>
        <taxon>Podocopa</taxon>
        <taxon>Podocopida</taxon>
        <taxon>Darwinulocopina</taxon>
        <taxon>Darwinuloidea</taxon>
        <taxon>Darwinulidae</taxon>
        <taxon>Darwinula</taxon>
    </lineage>
</organism>
<evidence type="ECO:0000256" key="5">
    <source>
        <dbReference type="ARBA" id="ARBA00023329"/>
    </source>
</evidence>
<keyword evidence="3" id="KW-0863">Zinc-finger</keyword>
<dbReference type="EMBL" id="LR899550">
    <property type="protein sequence ID" value="CAD7240445.1"/>
    <property type="molecule type" value="Genomic_DNA"/>
</dbReference>
<sequence length="238" mass="26864">MEVDGEMDQKFLQQFRCLGTTDKEELVMELKRYIGPHINDDTAAFFLDMSDWNLQDAICSYFDVENLENLPSMTFIRDDTIGEGESIPPNTKFTKKWELQNSGTSKWPAGCILKFSGGVQMARQDRVILDQLQPGERMVVCLEMTSPGEPGIYEGKWRVSTATGSYFGDVIWVIVTVSEGGTLALMQQLSQMQDLGSPEGKITSCPHGNPFYRHLPERIPGRRKEDNGPDEDHQSMQT</sequence>
<evidence type="ECO:0000313" key="8">
    <source>
        <dbReference type="EMBL" id="CAD7240445.1"/>
    </source>
</evidence>
<dbReference type="PANTHER" id="PTHR20930:SF0">
    <property type="entry name" value="PROTEIN ILRUN"/>
    <property type="match status" value="1"/>
</dbReference>
<evidence type="ECO:0000256" key="2">
    <source>
        <dbReference type="ARBA" id="ARBA00022723"/>
    </source>
</evidence>
<feature type="compositionally biased region" description="Basic and acidic residues" evidence="6">
    <location>
        <begin position="214"/>
        <end position="238"/>
    </location>
</feature>
<evidence type="ECO:0000256" key="4">
    <source>
        <dbReference type="ARBA" id="ARBA00022833"/>
    </source>
</evidence>
<evidence type="ECO:0000256" key="3">
    <source>
        <dbReference type="ARBA" id="ARBA00022771"/>
    </source>
</evidence>
<dbReference type="Pfam" id="PF14555">
    <property type="entry name" value="UBA_4"/>
    <property type="match status" value="1"/>
</dbReference>
<dbReference type="SUPFAM" id="SSF46934">
    <property type="entry name" value="UBA-like"/>
    <property type="match status" value="1"/>
</dbReference>
<dbReference type="OrthoDB" id="661148at2759"/>
<proteinExistence type="predicted"/>
<keyword evidence="2" id="KW-0479">Metal-binding</keyword>
<evidence type="ECO:0000259" key="7">
    <source>
        <dbReference type="Pfam" id="PF16158"/>
    </source>
</evidence>
<evidence type="ECO:0000313" key="9">
    <source>
        <dbReference type="Proteomes" id="UP000677054"/>
    </source>
</evidence>
<dbReference type="GO" id="GO:0016236">
    <property type="term" value="P:macroautophagy"/>
    <property type="evidence" value="ECO:0007669"/>
    <property type="project" value="TreeGrafter"/>
</dbReference>
<dbReference type="CDD" id="cd14947">
    <property type="entry name" value="NBR1_like"/>
    <property type="match status" value="1"/>
</dbReference>
<dbReference type="Proteomes" id="UP000677054">
    <property type="component" value="Unassembled WGS sequence"/>
</dbReference>
<comment type="subcellular location">
    <subcellularLocation>
        <location evidence="1">Cytoplasmic vesicle</location>
        <location evidence="1">Autophagosome</location>
    </subcellularLocation>
</comment>
<dbReference type="AlphaFoldDB" id="A0A7R8ZXE2"/>
<dbReference type="GO" id="GO:0000407">
    <property type="term" value="C:phagophore assembly site"/>
    <property type="evidence" value="ECO:0007669"/>
    <property type="project" value="TreeGrafter"/>
</dbReference>
<dbReference type="GO" id="GO:0008270">
    <property type="term" value="F:zinc ion binding"/>
    <property type="evidence" value="ECO:0007669"/>
    <property type="project" value="UniProtKB-KW"/>
</dbReference>
<evidence type="ECO:0000256" key="1">
    <source>
        <dbReference type="ARBA" id="ARBA00004419"/>
    </source>
</evidence>
<dbReference type="InterPro" id="IPR009060">
    <property type="entry name" value="UBA-like_sf"/>
</dbReference>